<sequence length="94" mass="10902">MASPRQTEYRKGVQDIDSGNLSTLDLRVVNSQVATPSHAYSSRILKKVRMTSSTVCPRLDYMSLPDRQIIRIWDKLRRELVEARAELIDQRELQ</sequence>
<accession>A0A2I0KA35</accession>
<evidence type="ECO:0000313" key="2">
    <source>
        <dbReference type="Proteomes" id="UP000233551"/>
    </source>
</evidence>
<organism evidence="1 2">
    <name type="scientific">Punica granatum</name>
    <name type="common">Pomegranate</name>
    <dbReference type="NCBI Taxonomy" id="22663"/>
    <lineage>
        <taxon>Eukaryota</taxon>
        <taxon>Viridiplantae</taxon>
        <taxon>Streptophyta</taxon>
        <taxon>Embryophyta</taxon>
        <taxon>Tracheophyta</taxon>
        <taxon>Spermatophyta</taxon>
        <taxon>Magnoliopsida</taxon>
        <taxon>eudicotyledons</taxon>
        <taxon>Gunneridae</taxon>
        <taxon>Pentapetalae</taxon>
        <taxon>rosids</taxon>
        <taxon>malvids</taxon>
        <taxon>Myrtales</taxon>
        <taxon>Lythraceae</taxon>
        <taxon>Punica</taxon>
    </lineage>
</organism>
<gene>
    <name evidence="1" type="ORF">CRG98_014218</name>
</gene>
<reference evidence="1 2" key="1">
    <citation type="submission" date="2017-11" db="EMBL/GenBank/DDBJ databases">
        <title>De-novo sequencing of pomegranate (Punica granatum L.) genome.</title>
        <authorList>
            <person name="Akparov Z."/>
            <person name="Amiraslanov A."/>
            <person name="Hajiyeva S."/>
            <person name="Abbasov M."/>
            <person name="Kaur K."/>
            <person name="Hamwieh A."/>
            <person name="Solovyev V."/>
            <person name="Salamov A."/>
            <person name="Braich B."/>
            <person name="Kosarev P."/>
            <person name="Mahmoud A."/>
            <person name="Hajiyev E."/>
            <person name="Babayeva S."/>
            <person name="Izzatullayeva V."/>
            <person name="Mammadov A."/>
            <person name="Mammadov A."/>
            <person name="Sharifova S."/>
            <person name="Ojaghi J."/>
            <person name="Eynullazada K."/>
            <person name="Bayramov B."/>
            <person name="Abdulazimova A."/>
            <person name="Shahmuradov I."/>
        </authorList>
    </citation>
    <scope>NUCLEOTIDE SEQUENCE [LARGE SCALE GENOMIC DNA]</scope>
    <source>
        <strain evidence="2">cv. AG2017</strain>
        <tissue evidence="1">Leaf</tissue>
    </source>
</reference>
<keyword evidence="2" id="KW-1185">Reference proteome</keyword>
<protein>
    <submittedName>
        <fullName evidence="1">Uncharacterized protein</fullName>
    </submittedName>
</protein>
<evidence type="ECO:0000313" key="1">
    <source>
        <dbReference type="EMBL" id="PKI65402.1"/>
    </source>
</evidence>
<proteinExistence type="predicted"/>
<dbReference type="EMBL" id="PGOL01000754">
    <property type="protein sequence ID" value="PKI65402.1"/>
    <property type="molecule type" value="Genomic_DNA"/>
</dbReference>
<dbReference type="Proteomes" id="UP000233551">
    <property type="component" value="Unassembled WGS sequence"/>
</dbReference>
<dbReference type="AlphaFoldDB" id="A0A2I0KA35"/>
<comment type="caution">
    <text evidence="1">The sequence shown here is derived from an EMBL/GenBank/DDBJ whole genome shotgun (WGS) entry which is preliminary data.</text>
</comment>
<name>A0A2I0KA35_PUNGR</name>